<dbReference type="InterPro" id="IPR042261">
    <property type="entry name" value="Lsr2-like_dimerization"/>
</dbReference>
<dbReference type="Gene3D" id="3.30.60.230">
    <property type="entry name" value="Lsr2, dimerization domain"/>
    <property type="match status" value="1"/>
</dbReference>
<sequence>MIRSMATQTRVLVTDDLDGSEGARTYRFAWGDTRYEIDLSDAHRDDLLRALEPYITAARKTTAPRRQRAVAD</sequence>
<evidence type="ECO:0000259" key="1">
    <source>
        <dbReference type="Pfam" id="PF11774"/>
    </source>
</evidence>
<name>A0A0A0B8X1_9CELL</name>
<dbReference type="AlphaFoldDB" id="A0A0A0B8X1"/>
<keyword evidence="3" id="KW-1185">Reference proteome</keyword>
<evidence type="ECO:0000313" key="2">
    <source>
        <dbReference type="EMBL" id="KGM02249.1"/>
    </source>
</evidence>
<dbReference type="GO" id="GO:0003677">
    <property type="term" value="F:DNA binding"/>
    <property type="evidence" value="ECO:0007669"/>
    <property type="project" value="InterPro"/>
</dbReference>
<evidence type="ECO:0000313" key="3">
    <source>
        <dbReference type="Proteomes" id="UP000029833"/>
    </source>
</evidence>
<reference evidence="2 3" key="1">
    <citation type="submission" date="2013-10" db="EMBL/GenBank/DDBJ databases">
        <authorList>
            <person name="Wang G."/>
            <person name="Zhuang W."/>
        </authorList>
    </citation>
    <scope>NUCLEOTIDE SEQUENCE [LARGE SCALE GENOMIC DNA]</scope>
    <source>
        <strain evidence="2 3">DSM 20118</strain>
    </source>
</reference>
<dbReference type="EMBL" id="AXNT01000057">
    <property type="protein sequence ID" value="KGM02249.1"/>
    <property type="molecule type" value="Genomic_DNA"/>
</dbReference>
<dbReference type="STRING" id="1408250.Q760_14555"/>
<accession>A0A0A0B8X1</accession>
<gene>
    <name evidence="2" type="ORF">Q760_14555</name>
</gene>
<dbReference type="OrthoDB" id="4113332at2"/>
<dbReference type="Proteomes" id="UP000029833">
    <property type="component" value="Unassembled WGS sequence"/>
</dbReference>
<protein>
    <recommendedName>
        <fullName evidence="1">Lsr2 dimerization domain-containing protein</fullName>
    </recommendedName>
</protein>
<comment type="caution">
    <text evidence="2">The sequence shown here is derived from an EMBL/GenBank/DDBJ whole genome shotgun (WGS) entry which is preliminary data.</text>
</comment>
<organism evidence="2 3">
    <name type="scientific">Cellulomonas cellasea DSM 20118</name>
    <dbReference type="NCBI Taxonomy" id="1408250"/>
    <lineage>
        <taxon>Bacteria</taxon>
        <taxon>Bacillati</taxon>
        <taxon>Actinomycetota</taxon>
        <taxon>Actinomycetes</taxon>
        <taxon>Micrococcales</taxon>
        <taxon>Cellulomonadaceae</taxon>
        <taxon>Cellulomonas</taxon>
    </lineage>
</organism>
<dbReference type="InterPro" id="IPR024412">
    <property type="entry name" value="Lsr2_dim_dom"/>
</dbReference>
<dbReference type="Pfam" id="PF11774">
    <property type="entry name" value="Lsr2"/>
    <property type="match status" value="1"/>
</dbReference>
<proteinExistence type="predicted"/>
<feature type="domain" description="Lsr2 dimerization" evidence="1">
    <location>
        <begin position="5"/>
        <end position="61"/>
    </location>
</feature>